<reference evidence="2 3" key="1">
    <citation type="submission" date="2019-01" db="EMBL/GenBank/DDBJ databases">
        <authorList>
            <person name="Brito A."/>
        </authorList>
    </citation>
    <scope>NUCLEOTIDE SEQUENCE [LARGE SCALE GENOMIC DNA]</scope>
    <source>
        <strain evidence="2">1</strain>
    </source>
</reference>
<dbReference type="EMBL" id="CAACVJ010000579">
    <property type="protein sequence ID" value="VEP17530.1"/>
    <property type="molecule type" value="Genomic_DNA"/>
</dbReference>
<evidence type="ECO:0000313" key="2">
    <source>
        <dbReference type="EMBL" id="VEP17530.1"/>
    </source>
</evidence>
<dbReference type="InterPro" id="IPR027417">
    <property type="entry name" value="P-loop_NTPase"/>
</dbReference>
<dbReference type="OrthoDB" id="5729795at2"/>
<dbReference type="GO" id="GO:0008476">
    <property type="term" value="F:protein-tyrosine sulfotransferase activity"/>
    <property type="evidence" value="ECO:0007669"/>
    <property type="project" value="InterPro"/>
</dbReference>
<gene>
    <name evidence="2" type="ORF">H1P_620039</name>
</gene>
<dbReference type="PANTHER" id="PTHR12788">
    <property type="entry name" value="PROTEIN-TYROSINE SULFOTRANSFERASE 2"/>
    <property type="match status" value="1"/>
</dbReference>
<proteinExistence type="predicted"/>
<sequence>MTTLNLRAIAQYLKDPSYLPKLIDWHRPSSSSVQDHIFIFGAPRSGTTLMKLILGTHPNLASPGYETGFFTRKKILNNLISYDSNPQNNSVNQLREESQDIIQFFDAYAQQVCEENQRKRFVEKTPSHVLRINFLIKHFTNSQFINMFRDGRDCYCSARNHPNVKQGSDLVRYAKYWKKCVTARLEMGNHPRVIDIKYEELVNNPEEVVKNMMEFLNEQYTAKQLSPFMHSKNSIMSSKREEFSKLSKPINSSSVSRFQKELSQKEIAQFQKIAGQELELLGYLS</sequence>
<dbReference type="Pfam" id="PF13469">
    <property type="entry name" value="Sulfotransfer_3"/>
    <property type="match status" value="1"/>
</dbReference>
<name>A0A563W1I6_9CYAN</name>
<dbReference type="Proteomes" id="UP000320055">
    <property type="component" value="Unassembled WGS sequence"/>
</dbReference>
<dbReference type="InterPro" id="IPR026634">
    <property type="entry name" value="TPST-like"/>
</dbReference>
<protein>
    <submittedName>
        <fullName evidence="2">Sulfotransferase domain superfamily</fullName>
    </submittedName>
</protein>
<dbReference type="AlphaFoldDB" id="A0A563W1I6"/>
<organism evidence="2 3">
    <name type="scientific">Hyella patelloides LEGE 07179</name>
    <dbReference type="NCBI Taxonomy" id="945734"/>
    <lineage>
        <taxon>Bacteria</taxon>
        <taxon>Bacillati</taxon>
        <taxon>Cyanobacteriota</taxon>
        <taxon>Cyanophyceae</taxon>
        <taxon>Pleurocapsales</taxon>
        <taxon>Hyellaceae</taxon>
        <taxon>Hyella</taxon>
    </lineage>
</organism>
<dbReference type="RefSeq" id="WP_144867182.1">
    <property type="nucleotide sequence ID" value="NZ_LR213821.1"/>
</dbReference>
<keyword evidence="3" id="KW-1185">Reference proteome</keyword>
<dbReference type="PANTHER" id="PTHR12788:SF10">
    <property type="entry name" value="PROTEIN-TYROSINE SULFOTRANSFERASE"/>
    <property type="match status" value="1"/>
</dbReference>
<evidence type="ECO:0000313" key="3">
    <source>
        <dbReference type="Proteomes" id="UP000320055"/>
    </source>
</evidence>
<accession>A0A563W1I6</accession>
<dbReference type="SUPFAM" id="SSF52540">
    <property type="entry name" value="P-loop containing nucleoside triphosphate hydrolases"/>
    <property type="match status" value="1"/>
</dbReference>
<evidence type="ECO:0000256" key="1">
    <source>
        <dbReference type="ARBA" id="ARBA00022679"/>
    </source>
</evidence>
<dbReference type="Gene3D" id="3.40.50.300">
    <property type="entry name" value="P-loop containing nucleotide triphosphate hydrolases"/>
    <property type="match status" value="1"/>
</dbReference>
<keyword evidence="1 2" id="KW-0808">Transferase</keyword>